<reference evidence="2" key="1">
    <citation type="submission" date="2014-11" db="EMBL/GenBank/DDBJ databases">
        <authorList>
            <person name="Amaro Gonzalez C."/>
        </authorList>
    </citation>
    <scope>NUCLEOTIDE SEQUENCE</scope>
</reference>
<evidence type="ECO:0000256" key="1">
    <source>
        <dbReference type="SAM" id="MobiDB-lite"/>
    </source>
</evidence>
<sequence>MNNKLLQNRVYPTPPHNTESSSIVCMQPNMHSGINDCTAQLLDYRVKKQ</sequence>
<proteinExistence type="predicted"/>
<evidence type="ECO:0000313" key="2">
    <source>
        <dbReference type="EMBL" id="JAH58989.1"/>
    </source>
</evidence>
<name>A0A0E9TZ93_ANGAN</name>
<feature type="region of interest" description="Disordered" evidence="1">
    <location>
        <begin position="1"/>
        <end position="20"/>
    </location>
</feature>
<organism evidence="2">
    <name type="scientific">Anguilla anguilla</name>
    <name type="common">European freshwater eel</name>
    <name type="synonym">Muraena anguilla</name>
    <dbReference type="NCBI Taxonomy" id="7936"/>
    <lineage>
        <taxon>Eukaryota</taxon>
        <taxon>Metazoa</taxon>
        <taxon>Chordata</taxon>
        <taxon>Craniata</taxon>
        <taxon>Vertebrata</taxon>
        <taxon>Euteleostomi</taxon>
        <taxon>Actinopterygii</taxon>
        <taxon>Neopterygii</taxon>
        <taxon>Teleostei</taxon>
        <taxon>Anguilliformes</taxon>
        <taxon>Anguillidae</taxon>
        <taxon>Anguilla</taxon>
    </lineage>
</organism>
<dbReference type="AlphaFoldDB" id="A0A0E9TZ93"/>
<dbReference type="EMBL" id="GBXM01049588">
    <property type="protein sequence ID" value="JAH58989.1"/>
    <property type="molecule type" value="Transcribed_RNA"/>
</dbReference>
<accession>A0A0E9TZ93</accession>
<protein>
    <submittedName>
        <fullName evidence="2">Uncharacterized protein</fullName>
    </submittedName>
</protein>
<reference evidence="2" key="2">
    <citation type="journal article" date="2015" name="Fish Shellfish Immunol.">
        <title>Early steps in the European eel (Anguilla anguilla)-Vibrio vulnificus interaction in the gills: Role of the RtxA13 toxin.</title>
        <authorList>
            <person name="Callol A."/>
            <person name="Pajuelo D."/>
            <person name="Ebbesson L."/>
            <person name="Teles M."/>
            <person name="MacKenzie S."/>
            <person name="Amaro C."/>
        </authorList>
    </citation>
    <scope>NUCLEOTIDE SEQUENCE</scope>
</reference>